<gene>
    <name evidence="9" type="ORF">EDS130_LOCUS8404</name>
</gene>
<evidence type="ECO:0000256" key="8">
    <source>
        <dbReference type="SAM" id="Phobius"/>
    </source>
</evidence>
<evidence type="ECO:0000256" key="2">
    <source>
        <dbReference type="ARBA" id="ARBA00008141"/>
    </source>
</evidence>
<evidence type="ECO:0000313" key="10">
    <source>
        <dbReference type="Proteomes" id="UP000663852"/>
    </source>
</evidence>
<evidence type="ECO:0000313" key="9">
    <source>
        <dbReference type="EMBL" id="CAF0873339.1"/>
    </source>
</evidence>
<feature type="compositionally biased region" description="Basic and acidic residues" evidence="7">
    <location>
        <begin position="40"/>
        <end position="51"/>
    </location>
</feature>
<feature type="compositionally biased region" description="Basic and acidic residues" evidence="7">
    <location>
        <begin position="24"/>
        <end position="33"/>
    </location>
</feature>
<evidence type="ECO:0000256" key="3">
    <source>
        <dbReference type="ARBA" id="ARBA00022692"/>
    </source>
</evidence>
<keyword evidence="5 8" id="KW-1133">Transmembrane helix</keyword>
<feature type="compositionally biased region" description="Polar residues" evidence="7">
    <location>
        <begin position="1"/>
        <end position="22"/>
    </location>
</feature>
<dbReference type="GO" id="GO:0007155">
    <property type="term" value="P:cell adhesion"/>
    <property type="evidence" value="ECO:0007669"/>
    <property type="project" value="UniProtKB-KW"/>
</dbReference>
<feature type="region of interest" description="Disordered" evidence="7">
    <location>
        <begin position="1"/>
        <end position="67"/>
    </location>
</feature>
<evidence type="ECO:0000256" key="4">
    <source>
        <dbReference type="ARBA" id="ARBA00022889"/>
    </source>
</evidence>
<feature type="transmembrane region" description="Helical" evidence="8">
    <location>
        <begin position="124"/>
        <end position="147"/>
    </location>
</feature>
<feature type="transmembrane region" description="Helical" evidence="8">
    <location>
        <begin position="167"/>
        <end position="191"/>
    </location>
</feature>
<proteinExistence type="inferred from homology"/>
<dbReference type="Pfam" id="PF04923">
    <property type="entry name" value="Ninjurin"/>
    <property type="match status" value="1"/>
</dbReference>
<comment type="similarity">
    <text evidence="2">Belongs to the ninjurin family.</text>
</comment>
<dbReference type="GO" id="GO:0042246">
    <property type="term" value="P:tissue regeneration"/>
    <property type="evidence" value="ECO:0007669"/>
    <property type="project" value="InterPro"/>
</dbReference>
<comment type="caution">
    <text evidence="9">The sequence shown here is derived from an EMBL/GenBank/DDBJ whole genome shotgun (WGS) entry which is preliminary data.</text>
</comment>
<feature type="transmembrane region" description="Helical" evidence="8">
    <location>
        <begin position="87"/>
        <end position="103"/>
    </location>
</feature>
<comment type="subcellular location">
    <subcellularLocation>
        <location evidence="1">Membrane</location>
        <topology evidence="1">Multi-pass membrane protein</topology>
    </subcellularLocation>
</comment>
<dbReference type="AlphaFoldDB" id="A0A813XP45"/>
<organism evidence="9 10">
    <name type="scientific">Adineta ricciae</name>
    <name type="common">Rotifer</name>
    <dbReference type="NCBI Taxonomy" id="249248"/>
    <lineage>
        <taxon>Eukaryota</taxon>
        <taxon>Metazoa</taxon>
        <taxon>Spiralia</taxon>
        <taxon>Gnathifera</taxon>
        <taxon>Rotifera</taxon>
        <taxon>Eurotatoria</taxon>
        <taxon>Bdelloidea</taxon>
        <taxon>Adinetida</taxon>
        <taxon>Adinetidae</taxon>
        <taxon>Adineta</taxon>
    </lineage>
</organism>
<accession>A0A813XP45</accession>
<dbReference type="EMBL" id="CAJNOJ010000027">
    <property type="protein sequence ID" value="CAF0873339.1"/>
    <property type="molecule type" value="Genomic_DNA"/>
</dbReference>
<evidence type="ECO:0000256" key="1">
    <source>
        <dbReference type="ARBA" id="ARBA00004141"/>
    </source>
</evidence>
<dbReference type="Proteomes" id="UP000663852">
    <property type="component" value="Unassembled WGS sequence"/>
</dbReference>
<dbReference type="InterPro" id="IPR007007">
    <property type="entry name" value="Ninjurin"/>
</dbReference>
<evidence type="ECO:0000256" key="5">
    <source>
        <dbReference type="ARBA" id="ARBA00022989"/>
    </source>
</evidence>
<keyword evidence="4" id="KW-0130">Cell adhesion</keyword>
<reference evidence="9" key="1">
    <citation type="submission" date="2021-02" db="EMBL/GenBank/DDBJ databases">
        <authorList>
            <person name="Nowell W R."/>
        </authorList>
    </citation>
    <scope>NUCLEOTIDE SEQUENCE</scope>
</reference>
<sequence>MEAEQQDSARPSLHTDTLQLPNSHEIEISDRQRKSSPALFDRDREGSESERQTWNIKQHLPTAMRAPDRSRPPNFLLDVRFYSMKKTAMTLMCLLMIIMSNSVQLKHVLKQGSSHPFYGTQVSLGIISVLMCTSIGCIQLYTFLFTWHDHLLLPSSFTANLTRYDQLLIVLPAILTILLFLFDATFLAIMFQF</sequence>
<dbReference type="OrthoDB" id="6114058at2759"/>
<keyword evidence="3 8" id="KW-0812">Transmembrane</keyword>
<protein>
    <submittedName>
        <fullName evidence="9">Uncharacterized protein</fullName>
    </submittedName>
</protein>
<keyword evidence="6 8" id="KW-0472">Membrane</keyword>
<name>A0A813XP45_ADIRI</name>
<dbReference type="GO" id="GO:0016020">
    <property type="term" value="C:membrane"/>
    <property type="evidence" value="ECO:0007669"/>
    <property type="project" value="UniProtKB-SubCell"/>
</dbReference>
<evidence type="ECO:0000256" key="6">
    <source>
        <dbReference type="ARBA" id="ARBA00023136"/>
    </source>
</evidence>
<evidence type="ECO:0000256" key="7">
    <source>
        <dbReference type="SAM" id="MobiDB-lite"/>
    </source>
</evidence>